<organism evidence="3 4">
    <name type="scientific">Apium graveolens</name>
    <name type="common">Celery</name>
    <dbReference type="NCBI Taxonomy" id="4045"/>
    <lineage>
        <taxon>Eukaryota</taxon>
        <taxon>Viridiplantae</taxon>
        <taxon>Streptophyta</taxon>
        <taxon>Embryophyta</taxon>
        <taxon>Tracheophyta</taxon>
        <taxon>Spermatophyta</taxon>
        <taxon>Magnoliopsida</taxon>
        <taxon>eudicotyledons</taxon>
        <taxon>Gunneridae</taxon>
        <taxon>Pentapetalae</taxon>
        <taxon>asterids</taxon>
        <taxon>campanulids</taxon>
        <taxon>Apiales</taxon>
        <taxon>Apiaceae</taxon>
        <taxon>Apioideae</taxon>
        <taxon>apioid superclade</taxon>
        <taxon>Apieae</taxon>
        <taxon>Apium</taxon>
    </lineage>
</organism>
<feature type="region of interest" description="Disordered" evidence="1">
    <location>
        <begin position="78"/>
        <end position="103"/>
    </location>
</feature>
<keyword evidence="4" id="KW-1185">Reference proteome</keyword>
<evidence type="ECO:0000256" key="2">
    <source>
        <dbReference type="SAM" id="SignalP"/>
    </source>
</evidence>
<dbReference type="Proteomes" id="UP000593563">
    <property type="component" value="Unassembled WGS sequence"/>
</dbReference>
<dbReference type="EMBL" id="WRXP01000980">
    <property type="protein sequence ID" value="KAF1002527.1"/>
    <property type="molecule type" value="Genomic_DNA"/>
</dbReference>
<feature type="signal peptide" evidence="2">
    <location>
        <begin position="1"/>
        <end position="20"/>
    </location>
</feature>
<reference evidence="3" key="1">
    <citation type="submission" date="2020-01" db="EMBL/GenBank/DDBJ databases">
        <title>The Celery Genome Sequence Reveals Sequential Paleo-tetraploidization, Resistance Gene Elimination, Karyotype Evolution, and Functional Innovation in Apiales.</title>
        <authorList>
            <person name="Song X."/>
        </authorList>
    </citation>
    <scope>NUCLEOTIDE SEQUENCE</scope>
    <source>
        <tissue evidence="3">Leaf</tissue>
    </source>
</reference>
<dbReference type="AlphaFoldDB" id="A0A6L5BCG4"/>
<accession>A0A6L5BCG4</accession>
<comment type="caution">
    <text evidence="3">The sequence shown here is derived from an EMBL/GenBank/DDBJ whole genome shotgun (WGS) entry which is preliminary data.</text>
</comment>
<evidence type="ECO:0000256" key="1">
    <source>
        <dbReference type="SAM" id="MobiDB-lite"/>
    </source>
</evidence>
<evidence type="ECO:0000313" key="4">
    <source>
        <dbReference type="Proteomes" id="UP000593563"/>
    </source>
</evidence>
<sequence>MYSITFHLVFIFLCMHACTARHLLLVEKDSSQQIFPAKMDKVVSFNMNQEDSTNGNKNMVDRNVHNQDEYSVNIVDAAKENDTSQKEKTQDHRGSGIDVSLSRKRIHESMSSNRIDQSTSQAVLVPNAKQILPEVIS</sequence>
<proteinExistence type="predicted"/>
<gene>
    <name evidence="3" type="ORF">AG4045_002083</name>
</gene>
<protein>
    <submittedName>
        <fullName evidence="3">Uncharacterized protein</fullName>
    </submittedName>
</protein>
<evidence type="ECO:0000313" key="3">
    <source>
        <dbReference type="EMBL" id="KAF1002527.1"/>
    </source>
</evidence>
<keyword evidence="2" id="KW-0732">Signal</keyword>
<name>A0A6L5BCG4_APIGR</name>
<feature type="compositionally biased region" description="Basic and acidic residues" evidence="1">
    <location>
        <begin position="78"/>
        <end position="95"/>
    </location>
</feature>
<feature type="chain" id="PRO_5027102347" evidence="2">
    <location>
        <begin position="21"/>
        <end position="137"/>
    </location>
</feature>